<dbReference type="Proteomes" id="UP000054837">
    <property type="component" value="Unassembled WGS sequence"/>
</dbReference>
<gene>
    <name evidence="2" type="ORF">AVL62_06575</name>
</gene>
<dbReference type="PANTHER" id="PTHR45036">
    <property type="entry name" value="METHYLTRANSFERASE LIKE 7B"/>
    <property type="match status" value="1"/>
</dbReference>
<dbReference type="PANTHER" id="PTHR45036:SF1">
    <property type="entry name" value="METHYLTRANSFERASE LIKE 7A"/>
    <property type="match status" value="1"/>
</dbReference>
<evidence type="ECO:0000259" key="1">
    <source>
        <dbReference type="Pfam" id="PF08241"/>
    </source>
</evidence>
<evidence type="ECO:0000313" key="3">
    <source>
        <dbReference type="Proteomes" id="UP000054837"/>
    </source>
</evidence>
<dbReference type="AlphaFoldDB" id="A0A0W8IIH4"/>
<accession>A0A0W8IIH4</accession>
<dbReference type="InterPro" id="IPR052356">
    <property type="entry name" value="Thiol_S-MT"/>
</dbReference>
<dbReference type="InterPro" id="IPR013216">
    <property type="entry name" value="Methyltransf_11"/>
</dbReference>
<dbReference type="GO" id="GO:0008757">
    <property type="term" value="F:S-adenosylmethionine-dependent methyltransferase activity"/>
    <property type="evidence" value="ECO:0007669"/>
    <property type="project" value="InterPro"/>
</dbReference>
<sequence length="201" mass="21661">MRHARHWDRLADRYDEVSAGVERRFLAASRPWVAGRARGRVLEVGVGTGANLPFYPAGVELVCLERSAPMLEQARRRAAAVDRPATFVLGDAGALAVDDASVDTVVSTFTLCCVPDLEAALAEMVRVLRPGGALLLADHVASDHWWVRAPQALVDAVTVPLAGEHLGRRPAARLAALGLEVVESRRTTLGLIERVHARQPG</sequence>
<dbReference type="Pfam" id="PF08241">
    <property type="entry name" value="Methyltransf_11"/>
    <property type="match status" value="1"/>
</dbReference>
<reference evidence="2 3" key="1">
    <citation type="submission" date="2015-12" db="EMBL/GenBank/DDBJ databases">
        <title>Serinicoccus chungangenesis strain CD08_5 genome sequencing and assembly.</title>
        <authorList>
            <person name="Chander A.M."/>
            <person name="Kaur G."/>
            <person name="Nair G.R."/>
            <person name="Dhawan D.K."/>
            <person name="Kochhar R.K."/>
            <person name="Mayilraj S."/>
            <person name="Bhadada S.K."/>
        </authorList>
    </citation>
    <scope>NUCLEOTIDE SEQUENCE [LARGE SCALE GENOMIC DNA]</scope>
    <source>
        <strain evidence="2 3">CD08_5</strain>
    </source>
</reference>
<dbReference type="SUPFAM" id="SSF53335">
    <property type="entry name" value="S-adenosyl-L-methionine-dependent methyltransferases"/>
    <property type="match status" value="1"/>
</dbReference>
<dbReference type="Gene3D" id="3.40.50.150">
    <property type="entry name" value="Vaccinia Virus protein VP39"/>
    <property type="match status" value="1"/>
</dbReference>
<dbReference type="InterPro" id="IPR029063">
    <property type="entry name" value="SAM-dependent_MTases_sf"/>
</dbReference>
<keyword evidence="3" id="KW-1185">Reference proteome</keyword>
<dbReference type="GO" id="GO:0032259">
    <property type="term" value="P:methylation"/>
    <property type="evidence" value="ECO:0007669"/>
    <property type="project" value="UniProtKB-KW"/>
</dbReference>
<protein>
    <submittedName>
        <fullName evidence="2">Ubiquinone biosynthesis methyltransferase UbiE</fullName>
    </submittedName>
</protein>
<comment type="caution">
    <text evidence="2">The sequence shown here is derived from an EMBL/GenBank/DDBJ whole genome shotgun (WGS) entry which is preliminary data.</text>
</comment>
<dbReference type="OrthoDB" id="9797252at2"/>
<keyword evidence="2" id="KW-0808">Transferase</keyword>
<keyword evidence="2" id="KW-0489">Methyltransferase</keyword>
<dbReference type="CDD" id="cd02440">
    <property type="entry name" value="AdoMet_MTases"/>
    <property type="match status" value="1"/>
</dbReference>
<dbReference type="STRING" id="767452.AVL62_06575"/>
<name>A0A0W8IIH4_9MICO</name>
<feature type="domain" description="Methyltransferase type 11" evidence="1">
    <location>
        <begin position="42"/>
        <end position="135"/>
    </location>
</feature>
<evidence type="ECO:0000313" key="2">
    <source>
        <dbReference type="EMBL" id="KUG59472.1"/>
    </source>
</evidence>
<dbReference type="EMBL" id="LQBL01000002">
    <property type="protein sequence ID" value="KUG59472.1"/>
    <property type="molecule type" value="Genomic_DNA"/>
</dbReference>
<keyword evidence="2" id="KW-0830">Ubiquinone</keyword>
<proteinExistence type="predicted"/>
<organism evidence="2 3">
    <name type="scientific">Serinicoccus chungangensis</name>
    <dbReference type="NCBI Taxonomy" id="767452"/>
    <lineage>
        <taxon>Bacteria</taxon>
        <taxon>Bacillati</taxon>
        <taxon>Actinomycetota</taxon>
        <taxon>Actinomycetes</taxon>
        <taxon>Micrococcales</taxon>
        <taxon>Ornithinimicrobiaceae</taxon>
        <taxon>Serinicoccus</taxon>
    </lineage>
</organism>